<dbReference type="EMBL" id="GBRH01261142">
    <property type="protein sequence ID" value="JAD36753.1"/>
    <property type="molecule type" value="Transcribed_RNA"/>
</dbReference>
<accession>A0A0A8ZGF9</accession>
<dbReference type="AlphaFoldDB" id="A0A0A8ZGF9"/>
<evidence type="ECO:0000313" key="2">
    <source>
        <dbReference type="EMBL" id="JAD36753.1"/>
    </source>
</evidence>
<protein>
    <submittedName>
        <fullName evidence="2">Uncharacterized protein</fullName>
    </submittedName>
</protein>
<sequence length="37" mass="4421">MKERTLKDSTTWASRKDHMETSSQMKECTWKDLMAQT</sequence>
<organism evidence="2">
    <name type="scientific">Arundo donax</name>
    <name type="common">Giant reed</name>
    <name type="synonym">Donax arundinaceus</name>
    <dbReference type="NCBI Taxonomy" id="35708"/>
    <lineage>
        <taxon>Eukaryota</taxon>
        <taxon>Viridiplantae</taxon>
        <taxon>Streptophyta</taxon>
        <taxon>Embryophyta</taxon>
        <taxon>Tracheophyta</taxon>
        <taxon>Spermatophyta</taxon>
        <taxon>Magnoliopsida</taxon>
        <taxon>Liliopsida</taxon>
        <taxon>Poales</taxon>
        <taxon>Poaceae</taxon>
        <taxon>PACMAD clade</taxon>
        <taxon>Arundinoideae</taxon>
        <taxon>Arundineae</taxon>
        <taxon>Arundo</taxon>
    </lineage>
</organism>
<reference evidence="2" key="2">
    <citation type="journal article" date="2015" name="Data Brief">
        <title>Shoot transcriptome of the giant reed, Arundo donax.</title>
        <authorList>
            <person name="Barrero R.A."/>
            <person name="Guerrero F.D."/>
            <person name="Moolhuijzen P."/>
            <person name="Goolsby J.A."/>
            <person name="Tidwell J."/>
            <person name="Bellgard S.E."/>
            <person name="Bellgard M.I."/>
        </authorList>
    </citation>
    <scope>NUCLEOTIDE SEQUENCE</scope>
    <source>
        <tissue evidence="2">Shoot tissue taken approximately 20 cm above the soil surface</tissue>
    </source>
</reference>
<feature type="region of interest" description="Disordered" evidence="1">
    <location>
        <begin position="1"/>
        <end position="25"/>
    </location>
</feature>
<reference evidence="2" key="1">
    <citation type="submission" date="2014-09" db="EMBL/GenBank/DDBJ databases">
        <authorList>
            <person name="Magalhaes I.L.F."/>
            <person name="Oliveira U."/>
            <person name="Santos F.R."/>
            <person name="Vidigal T.H.D.A."/>
            <person name="Brescovit A.D."/>
            <person name="Santos A.J."/>
        </authorList>
    </citation>
    <scope>NUCLEOTIDE SEQUENCE</scope>
    <source>
        <tissue evidence="2">Shoot tissue taken approximately 20 cm above the soil surface</tissue>
    </source>
</reference>
<name>A0A0A8ZGF9_ARUDO</name>
<evidence type="ECO:0000256" key="1">
    <source>
        <dbReference type="SAM" id="MobiDB-lite"/>
    </source>
</evidence>
<proteinExistence type="predicted"/>